<dbReference type="Pfam" id="PF08174">
    <property type="entry name" value="Anillin"/>
    <property type="match status" value="1"/>
</dbReference>
<evidence type="ECO:0000313" key="4">
    <source>
        <dbReference type="WBParaSite" id="sdigi.contig64.g3389.t1"/>
    </source>
</evidence>
<feature type="compositionally biased region" description="Polar residues" evidence="1">
    <location>
        <begin position="1013"/>
        <end position="1030"/>
    </location>
</feature>
<dbReference type="InterPro" id="IPR011993">
    <property type="entry name" value="PH-like_dom_sf"/>
</dbReference>
<dbReference type="InterPro" id="IPR051364">
    <property type="entry name" value="Cytokinesis/Rho-signaling"/>
</dbReference>
<proteinExistence type="predicted"/>
<dbReference type="Proteomes" id="UP000887581">
    <property type="component" value="Unplaced"/>
</dbReference>
<dbReference type="PANTHER" id="PTHR21538">
    <property type="entry name" value="ANILLIN/RHOTEKIN RTKN"/>
    <property type="match status" value="1"/>
</dbReference>
<dbReference type="WBParaSite" id="sdigi.contig64.g3389.t1">
    <property type="protein sequence ID" value="sdigi.contig64.g3389.t1"/>
    <property type="gene ID" value="sdigi.contig64.g3389"/>
</dbReference>
<dbReference type="CDD" id="cd01263">
    <property type="entry name" value="PH_anillin"/>
    <property type="match status" value="1"/>
</dbReference>
<dbReference type="GO" id="GO:0000915">
    <property type="term" value="P:actomyosin contractile ring assembly"/>
    <property type="evidence" value="ECO:0007669"/>
    <property type="project" value="TreeGrafter"/>
</dbReference>
<feature type="compositionally biased region" description="Low complexity" evidence="1">
    <location>
        <begin position="415"/>
        <end position="426"/>
    </location>
</feature>
<dbReference type="PANTHER" id="PTHR21538:SF23">
    <property type="entry name" value="ANILLIN"/>
    <property type="match status" value="1"/>
</dbReference>
<dbReference type="InterPro" id="IPR001849">
    <property type="entry name" value="PH_domain"/>
</dbReference>
<reference evidence="4" key="1">
    <citation type="submission" date="2022-11" db="UniProtKB">
        <authorList>
            <consortium name="WormBaseParasite"/>
        </authorList>
    </citation>
    <scope>IDENTIFICATION</scope>
</reference>
<accession>A0A915PZM7</accession>
<feature type="compositionally biased region" description="Basic and acidic residues" evidence="1">
    <location>
        <begin position="1041"/>
        <end position="1051"/>
    </location>
</feature>
<dbReference type="GO" id="GO:0031106">
    <property type="term" value="P:septin ring organization"/>
    <property type="evidence" value="ECO:0007669"/>
    <property type="project" value="TreeGrafter"/>
</dbReference>
<dbReference type="SMART" id="SM00233">
    <property type="entry name" value="PH"/>
    <property type="match status" value="1"/>
</dbReference>
<sequence length="1507" mass="169395">MVDFHVSLQPKLVDLLQQETRNMKISSEINDALKMPSAVDIVEADKNDIVNNNGDGLPLKFQNHNIDFDQFNEKALDFLQDTAGIEIVSVENSQTISAITELTELATQETNLKNEQDLHGSRVISISSDEDGVLNKVYGEVGQQYLFAQRSEASLSVRSEMCSVSKSCSSKTKENGTSLSRGSCFELHHQFGEFQNLNADRQRSATMSLEILHKEPRGKQSETNGVKFNTEGSLSALKNTVLSKQNCNYYEVSAMNEDDSNAVRIGKAEQFNDNCRLEKNSQSIEDHSKSLSVQDFMRTDLHNGTNQTSDSCLVPQNYNYGRISAESKDLSDTIFAEKVFPISENDISTLSSGSFTKHGHNNPVSFISIPLPCQPVYIFTILMIQTKILLSASKHRKTPVEKSLDQMSTYERSPELSSLSLHSNESSGDFELGTTPVSYMMRSDTDHIPGSAFNQTQISREEYVKDKKDIEQKAKVVSYMLLGVCVMIKLLQELPKDELKNHSFVTQHTVIYPVNQLEMQCFPNKVYQFKYEDAKDIQGENTRMTNLCKDQYSQTKESIVTQSLEDTSRAVSVLSVMLQRRLNNSGSQNGSFVHERLNSFYSTPSEGPKSPSQKILDFQDSKTGQLNDFIDRSDAPLPSSKYLPAKPEADKAEATMKWHYEFIGSRGNFLKEHNNENSCEKISHKSGTDDRSTIRDRLPRGQTRKLASLFEAISDAASIEMLREMDHLKRRGKSVPASAINTVYHQEPEVGTRKLVRDDLNLQRRLVLTRNSGNYSHLSLKVPYRTIGFEGQCMRDKRVLAAHRVRNIVDRFESVSAPNKDLKSEMIEVGTTPRKPWTQKRCSQYAMSMLQPIAGAASYKNHQNGQYIIDSNRNLCSSVKSSSLQSDEWNEYSSSGSPSRNLPHDITTCANVWDQQQYELGLRKGITSLKRYDSNYSKIPSETSGRELSCPLQTHIRQMNYHPEIQSSYYMNTVVDRSQERYCEARVGTEVVDDVAEVEKAFDFVNKTESLATTGQQCSQESLGKLSSPSAKAGYSISSYRDLEREHRKSPTSDVPVRFSPAVYSPPPSAGERLEAYEHKNSVMKNTKPGDHVVTTDPVATSTPVDGSPAAVGRMHTSTSHVLNRSGISSITTSTAQEIAQSQRLDVELETIKQEIMIQKDQIAQASLALTHCKKNNSFNGTLVELSAQRGLLLARERLLALQNEMQRLKTRRLVKKPVPQLARRMRGAIDLTSINVYLNRNFYVSYAFVILLKTDEQVEATQTVTLMDTRALRVSKVHFSDQIRFANLPVDFTVLLEIYALKVSENRRSDDYSCSMLKNKAKSLLSPSKKTCGNESVVSCSEFTCCGHICLNRDTVGMQKFYLDGAVYPLEGTIEIESRCTTLPPAIEIDFRGFLTMYQIIAGLGSWARYWAALRRGVVQFWKYPDDEASEKPALACMDLSKCTDEEIKHAPHEICSRPNAFTVDLLVSTSPSLIEKKRVLLSADTKELCNAWLHALNETLEVLRG</sequence>
<dbReference type="GO" id="GO:0000281">
    <property type="term" value="P:mitotic cytokinesis"/>
    <property type="evidence" value="ECO:0007669"/>
    <property type="project" value="TreeGrafter"/>
</dbReference>
<name>A0A915PZM7_9BILA</name>
<feature type="region of interest" description="Disordered" evidence="1">
    <location>
        <begin position="1084"/>
        <end position="1113"/>
    </location>
</feature>
<protein>
    <submittedName>
        <fullName evidence="4">PH domain-containing protein</fullName>
    </submittedName>
</protein>
<organism evidence="3 4">
    <name type="scientific">Setaria digitata</name>
    <dbReference type="NCBI Taxonomy" id="48799"/>
    <lineage>
        <taxon>Eukaryota</taxon>
        <taxon>Metazoa</taxon>
        <taxon>Ecdysozoa</taxon>
        <taxon>Nematoda</taxon>
        <taxon>Chromadorea</taxon>
        <taxon>Rhabditida</taxon>
        <taxon>Spirurina</taxon>
        <taxon>Spiruromorpha</taxon>
        <taxon>Filarioidea</taxon>
        <taxon>Setariidae</taxon>
        <taxon>Setaria</taxon>
    </lineage>
</organism>
<dbReference type="PROSITE" id="PS50003">
    <property type="entry name" value="PH_DOMAIN"/>
    <property type="match status" value="1"/>
</dbReference>
<dbReference type="InterPro" id="IPR037840">
    <property type="entry name" value="PH_Anillin"/>
</dbReference>
<feature type="region of interest" description="Disordered" evidence="1">
    <location>
        <begin position="400"/>
        <end position="426"/>
    </location>
</feature>
<dbReference type="GO" id="GO:0005826">
    <property type="term" value="C:actomyosin contractile ring"/>
    <property type="evidence" value="ECO:0007669"/>
    <property type="project" value="TreeGrafter"/>
</dbReference>
<evidence type="ECO:0000313" key="3">
    <source>
        <dbReference type="Proteomes" id="UP000887581"/>
    </source>
</evidence>
<feature type="region of interest" description="Disordered" evidence="1">
    <location>
        <begin position="1013"/>
        <end position="1070"/>
    </location>
</feature>
<dbReference type="SUPFAM" id="SSF50729">
    <property type="entry name" value="PH domain-like"/>
    <property type="match status" value="1"/>
</dbReference>
<evidence type="ECO:0000259" key="2">
    <source>
        <dbReference type="PROSITE" id="PS50003"/>
    </source>
</evidence>
<keyword evidence="3" id="KW-1185">Reference proteome</keyword>
<dbReference type="InterPro" id="IPR012966">
    <property type="entry name" value="AHD"/>
</dbReference>
<dbReference type="Gene3D" id="2.30.29.30">
    <property type="entry name" value="Pleckstrin-homology domain (PH domain)/Phosphotyrosine-binding domain (PTB)"/>
    <property type="match status" value="1"/>
</dbReference>
<feature type="domain" description="PH" evidence="2">
    <location>
        <begin position="1389"/>
        <end position="1503"/>
    </location>
</feature>
<evidence type="ECO:0000256" key="1">
    <source>
        <dbReference type="SAM" id="MobiDB-lite"/>
    </source>
</evidence>
<dbReference type="Pfam" id="PF00169">
    <property type="entry name" value="PH"/>
    <property type="match status" value="1"/>
</dbReference>